<feature type="chain" id="PRO_5007627982" description="Lipoprotein" evidence="2">
    <location>
        <begin position="23"/>
        <end position="82"/>
    </location>
</feature>
<feature type="compositionally biased region" description="Polar residues" evidence="1">
    <location>
        <begin position="60"/>
        <end position="73"/>
    </location>
</feature>
<dbReference type="Proteomes" id="UP000055019">
    <property type="component" value="Unassembled WGS sequence"/>
</dbReference>
<evidence type="ECO:0000313" key="3">
    <source>
        <dbReference type="EMBL" id="SAL86181.1"/>
    </source>
</evidence>
<evidence type="ECO:0000313" key="4">
    <source>
        <dbReference type="Proteomes" id="UP000055019"/>
    </source>
</evidence>
<reference evidence="3" key="1">
    <citation type="submission" date="2016-01" db="EMBL/GenBank/DDBJ databases">
        <authorList>
            <person name="Peeters C."/>
        </authorList>
    </citation>
    <scope>NUCLEOTIDE SEQUENCE [LARGE SCALE GENOMIC DNA]</scope>
    <source>
        <strain evidence="3">LMG 29317</strain>
    </source>
</reference>
<dbReference type="EMBL" id="FCOM02000069">
    <property type="protein sequence ID" value="SAL86181.1"/>
    <property type="molecule type" value="Genomic_DNA"/>
</dbReference>
<proteinExistence type="predicted"/>
<feature type="signal peptide" evidence="2">
    <location>
        <begin position="1"/>
        <end position="22"/>
    </location>
</feature>
<evidence type="ECO:0000256" key="1">
    <source>
        <dbReference type="SAM" id="MobiDB-lite"/>
    </source>
</evidence>
<keyword evidence="2" id="KW-0732">Signal</keyword>
<organism evidence="3 4">
    <name type="scientific">Caballeronia arvi</name>
    <dbReference type="NCBI Taxonomy" id="1777135"/>
    <lineage>
        <taxon>Bacteria</taxon>
        <taxon>Pseudomonadati</taxon>
        <taxon>Pseudomonadota</taxon>
        <taxon>Betaproteobacteria</taxon>
        <taxon>Burkholderiales</taxon>
        <taxon>Burkholderiaceae</taxon>
        <taxon>Caballeronia</taxon>
    </lineage>
</organism>
<protein>
    <recommendedName>
        <fullName evidence="5">Lipoprotein</fullName>
    </recommendedName>
</protein>
<feature type="region of interest" description="Disordered" evidence="1">
    <location>
        <begin position="21"/>
        <end position="82"/>
    </location>
</feature>
<accession>A0A158L0K4</accession>
<gene>
    <name evidence="3" type="ORF">AWB74_07598</name>
</gene>
<evidence type="ECO:0000256" key="2">
    <source>
        <dbReference type="SAM" id="SignalP"/>
    </source>
</evidence>
<dbReference type="AlphaFoldDB" id="A0A158L0K4"/>
<evidence type="ECO:0008006" key="5">
    <source>
        <dbReference type="Google" id="ProtNLM"/>
    </source>
</evidence>
<comment type="caution">
    <text evidence="3">The sequence shown here is derived from an EMBL/GenBank/DDBJ whole genome shotgun (WGS) entry which is preliminary data.</text>
</comment>
<keyword evidence="4" id="KW-1185">Reference proteome</keyword>
<sequence>MKLSLMTAAVAATFSLAGLAQAQQSTDTSQSMPAQAQQSGQTSSGDTAYGGATPTRVASGKSSTLPNNCSPQPFCNIYSGGQ</sequence>
<feature type="compositionally biased region" description="Low complexity" evidence="1">
    <location>
        <begin position="21"/>
        <end position="47"/>
    </location>
</feature>
<name>A0A158L0K4_9BURK</name>